<dbReference type="SUPFAM" id="SSF54534">
    <property type="entry name" value="FKBP-like"/>
    <property type="match status" value="1"/>
</dbReference>
<evidence type="ECO:0000256" key="4">
    <source>
        <dbReference type="ARBA" id="ARBA00023110"/>
    </source>
</evidence>
<dbReference type="RefSeq" id="WP_237978695.1">
    <property type="nucleotide sequence ID" value="NZ_JAKNCT010000006.1"/>
</dbReference>
<comment type="similarity">
    <text evidence="2">Belongs to the PpiC/parvulin rotamase family.</text>
</comment>
<dbReference type="GO" id="GO:0016853">
    <property type="term" value="F:isomerase activity"/>
    <property type="evidence" value="ECO:0007669"/>
    <property type="project" value="UniProtKB-KW"/>
</dbReference>
<accession>A0ABS9MSR4</accession>
<evidence type="ECO:0000256" key="3">
    <source>
        <dbReference type="ARBA" id="ARBA00013194"/>
    </source>
</evidence>
<evidence type="ECO:0000313" key="9">
    <source>
        <dbReference type="EMBL" id="MCG5031043.1"/>
    </source>
</evidence>
<dbReference type="EC" id="5.2.1.8" evidence="3"/>
<gene>
    <name evidence="9" type="ORF">MAF45_06225</name>
</gene>
<evidence type="ECO:0000256" key="1">
    <source>
        <dbReference type="ARBA" id="ARBA00000971"/>
    </source>
</evidence>
<keyword evidence="10" id="KW-1185">Reference proteome</keyword>
<dbReference type="PANTHER" id="PTHR47245:SF2">
    <property type="entry name" value="PEPTIDYL-PROLYL CIS-TRANS ISOMERASE HP_0175-RELATED"/>
    <property type="match status" value="1"/>
</dbReference>
<sequence>MNFNLLVPAIIAVATACGTASAAVKDFTVNGVRVTAAEQEQLIKNAVAHGQKRSSQLEDAVRRNLIARRVLSSEAKKTGVDKQPQVTAALESAREQILSDAYIASYLKKNPVTNEEIKAAYDRQKSQYGSTEYRLNHIAVKTQNDANKAAERISKGEAFAKVARSVSLDPTVSRNGGDMGWINSGSLPAQMLEKLGQIKGSQTLVVTGPAGFEVIQNKGTRKAKPFPSLEKARPEIRTALEGQKASRHIADLVKKAEIK</sequence>
<evidence type="ECO:0000313" key="10">
    <source>
        <dbReference type="Proteomes" id="UP001297600"/>
    </source>
</evidence>
<dbReference type="InterPro" id="IPR046357">
    <property type="entry name" value="PPIase_dom_sf"/>
</dbReference>
<dbReference type="Proteomes" id="UP001297600">
    <property type="component" value="Unassembled WGS sequence"/>
</dbReference>
<dbReference type="SUPFAM" id="SSF109998">
    <property type="entry name" value="Triger factor/SurA peptide-binding domain-like"/>
    <property type="match status" value="1"/>
</dbReference>
<dbReference type="InterPro" id="IPR023058">
    <property type="entry name" value="PPIase_PpiC_CS"/>
</dbReference>
<evidence type="ECO:0000256" key="7">
    <source>
        <dbReference type="SAM" id="SignalP"/>
    </source>
</evidence>
<organism evidence="9 10">
    <name type="scientific">Mesosutterella porci</name>
    <dbReference type="NCBI Taxonomy" id="2915351"/>
    <lineage>
        <taxon>Bacteria</taxon>
        <taxon>Pseudomonadati</taxon>
        <taxon>Pseudomonadota</taxon>
        <taxon>Betaproteobacteria</taxon>
        <taxon>Burkholderiales</taxon>
        <taxon>Sutterellaceae</taxon>
        <taxon>Mesosutterella</taxon>
    </lineage>
</organism>
<comment type="caution">
    <text evidence="9">The sequence shown here is derived from an EMBL/GenBank/DDBJ whole genome shotgun (WGS) entry which is preliminary data.</text>
</comment>
<reference evidence="9 10" key="1">
    <citation type="submission" date="2022-02" db="EMBL/GenBank/DDBJ databases">
        <title>Mesosutterella porci, a novel member of the family Sutterellaceae from pig feces.</title>
        <authorList>
            <person name="Wylensek D."/>
            <person name="Clavel T."/>
        </authorList>
    </citation>
    <scope>NUCLEOTIDE SEQUENCE [LARGE SCALE GENOMIC DNA]</scope>
    <source>
        <strain evidence="10">oilRF-744-wt-GAM-9</strain>
    </source>
</reference>
<dbReference type="EMBL" id="JAKNCT010000006">
    <property type="protein sequence ID" value="MCG5031043.1"/>
    <property type="molecule type" value="Genomic_DNA"/>
</dbReference>
<evidence type="ECO:0000256" key="5">
    <source>
        <dbReference type="ARBA" id="ARBA00023235"/>
    </source>
</evidence>
<keyword evidence="7" id="KW-0732">Signal</keyword>
<dbReference type="Pfam" id="PF13145">
    <property type="entry name" value="Rotamase_2"/>
    <property type="match status" value="1"/>
</dbReference>
<dbReference type="InterPro" id="IPR027304">
    <property type="entry name" value="Trigger_fact/SurA_dom_sf"/>
</dbReference>
<evidence type="ECO:0000256" key="2">
    <source>
        <dbReference type="ARBA" id="ARBA00007656"/>
    </source>
</evidence>
<name>A0ABS9MSR4_9BURK</name>
<evidence type="ECO:0000256" key="6">
    <source>
        <dbReference type="PROSITE-ProRule" id="PRU00278"/>
    </source>
</evidence>
<feature type="chain" id="PRO_5046623740" description="peptidylprolyl isomerase" evidence="7">
    <location>
        <begin position="23"/>
        <end position="259"/>
    </location>
</feature>
<keyword evidence="5 6" id="KW-0413">Isomerase</keyword>
<evidence type="ECO:0000259" key="8">
    <source>
        <dbReference type="PROSITE" id="PS50198"/>
    </source>
</evidence>
<dbReference type="InterPro" id="IPR000297">
    <property type="entry name" value="PPIase_PpiC"/>
</dbReference>
<comment type="catalytic activity">
    <reaction evidence="1">
        <text>[protein]-peptidylproline (omega=180) = [protein]-peptidylproline (omega=0)</text>
        <dbReference type="Rhea" id="RHEA:16237"/>
        <dbReference type="Rhea" id="RHEA-COMP:10747"/>
        <dbReference type="Rhea" id="RHEA-COMP:10748"/>
        <dbReference type="ChEBI" id="CHEBI:83833"/>
        <dbReference type="ChEBI" id="CHEBI:83834"/>
        <dbReference type="EC" id="5.2.1.8"/>
    </reaction>
</comment>
<dbReference type="InterPro" id="IPR050245">
    <property type="entry name" value="PrsA_foldase"/>
</dbReference>
<dbReference type="PANTHER" id="PTHR47245">
    <property type="entry name" value="PEPTIDYLPROLYL ISOMERASE"/>
    <property type="match status" value="1"/>
</dbReference>
<dbReference type="PROSITE" id="PS50198">
    <property type="entry name" value="PPIC_PPIASE_2"/>
    <property type="match status" value="1"/>
</dbReference>
<feature type="signal peptide" evidence="7">
    <location>
        <begin position="1"/>
        <end position="22"/>
    </location>
</feature>
<proteinExistence type="inferred from homology"/>
<keyword evidence="4 6" id="KW-0697">Rotamase</keyword>
<dbReference type="Gene3D" id="3.10.50.40">
    <property type="match status" value="1"/>
</dbReference>
<feature type="domain" description="PpiC" evidence="8">
    <location>
        <begin position="130"/>
        <end position="219"/>
    </location>
</feature>
<protein>
    <recommendedName>
        <fullName evidence="3">peptidylprolyl isomerase</fullName>
        <ecNumber evidence="3">5.2.1.8</ecNumber>
    </recommendedName>
</protein>
<dbReference type="PROSITE" id="PS01096">
    <property type="entry name" value="PPIC_PPIASE_1"/>
    <property type="match status" value="1"/>
</dbReference>